<feature type="region of interest" description="Disordered" evidence="8">
    <location>
        <begin position="162"/>
        <end position="191"/>
    </location>
</feature>
<dbReference type="InterPro" id="IPR019933">
    <property type="entry name" value="DivIVA_domain"/>
</dbReference>
<dbReference type="Pfam" id="PF05103">
    <property type="entry name" value="DivIVA"/>
    <property type="match status" value="1"/>
</dbReference>
<keyword evidence="6" id="KW-0131">Cell cycle</keyword>
<name>A0A9D1APA1_9FIRM</name>
<evidence type="ECO:0000256" key="5">
    <source>
        <dbReference type="ARBA" id="ARBA00023054"/>
    </source>
</evidence>
<dbReference type="Gene3D" id="6.10.250.660">
    <property type="match status" value="1"/>
</dbReference>
<evidence type="ECO:0000256" key="3">
    <source>
        <dbReference type="ARBA" id="ARBA00022490"/>
    </source>
</evidence>
<reference evidence="9" key="2">
    <citation type="journal article" date="2021" name="PeerJ">
        <title>Extensive microbial diversity within the chicken gut microbiome revealed by metagenomics and culture.</title>
        <authorList>
            <person name="Gilroy R."/>
            <person name="Ravi A."/>
            <person name="Getino M."/>
            <person name="Pursley I."/>
            <person name="Horton D.L."/>
            <person name="Alikhan N.F."/>
            <person name="Baker D."/>
            <person name="Gharbi K."/>
            <person name="Hall N."/>
            <person name="Watson M."/>
            <person name="Adriaenssens E.M."/>
            <person name="Foster-Nyarko E."/>
            <person name="Jarju S."/>
            <person name="Secka A."/>
            <person name="Antonio M."/>
            <person name="Oren A."/>
            <person name="Chaudhuri R.R."/>
            <person name="La Ragione R."/>
            <person name="Hildebrand F."/>
            <person name="Pallen M.J."/>
        </authorList>
    </citation>
    <scope>NUCLEOTIDE SEQUENCE</scope>
    <source>
        <strain evidence="9">ChiSxjej1B13-7958</strain>
    </source>
</reference>
<dbReference type="AlphaFoldDB" id="A0A9D1APA1"/>
<dbReference type="InterPro" id="IPR007793">
    <property type="entry name" value="DivIVA_fam"/>
</dbReference>
<evidence type="ECO:0000256" key="8">
    <source>
        <dbReference type="SAM" id="MobiDB-lite"/>
    </source>
</evidence>
<dbReference type="PANTHER" id="PTHR35794:SF2">
    <property type="entry name" value="CELL DIVISION PROTEIN DIVIVA"/>
    <property type="match status" value="1"/>
</dbReference>
<dbReference type="GO" id="GO:0051301">
    <property type="term" value="P:cell division"/>
    <property type="evidence" value="ECO:0007669"/>
    <property type="project" value="UniProtKB-KW"/>
</dbReference>
<evidence type="ECO:0000256" key="2">
    <source>
        <dbReference type="ARBA" id="ARBA00009008"/>
    </source>
</evidence>
<sequence>MLSLNDITNVSFRKAGFSGYRPEDVDAFIDQVRDTVEELTQKSLAQREEMERVEEEKRQMQKKIELLAGKIEDYRSEEDEIKNALVSAQKLGDASIREARHKAEIILKDANLKAEHIIAGAEEQIQQQKQQMADLKKQVAEFRAQLLEMYRRHLTLIDALPGEKKEEPAPQPAPSIPEPAADVPEEEQVELEPAFFEQRPAPVPEEVQEPTLEFQANVSNFDEF</sequence>
<reference evidence="9" key="1">
    <citation type="submission" date="2020-10" db="EMBL/GenBank/DDBJ databases">
        <authorList>
            <person name="Gilroy R."/>
        </authorList>
    </citation>
    <scope>NUCLEOTIDE SEQUENCE</scope>
    <source>
        <strain evidence="9">ChiSxjej1B13-7958</strain>
    </source>
</reference>
<comment type="subcellular location">
    <subcellularLocation>
        <location evidence="1">Cytoplasm</location>
    </subcellularLocation>
</comment>
<evidence type="ECO:0000256" key="6">
    <source>
        <dbReference type="ARBA" id="ARBA00023306"/>
    </source>
</evidence>
<feature type="coiled-coil region" evidence="7">
    <location>
        <begin position="29"/>
        <end position="152"/>
    </location>
</feature>
<keyword evidence="3" id="KW-0963">Cytoplasm</keyword>
<dbReference type="NCBIfam" id="TIGR03544">
    <property type="entry name" value="DivI1A_domain"/>
    <property type="match status" value="1"/>
</dbReference>
<evidence type="ECO:0000313" key="10">
    <source>
        <dbReference type="Proteomes" id="UP000824242"/>
    </source>
</evidence>
<comment type="caution">
    <text evidence="9">The sequence shown here is derived from an EMBL/GenBank/DDBJ whole genome shotgun (WGS) entry which is preliminary data.</text>
</comment>
<evidence type="ECO:0000256" key="1">
    <source>
        <dbReference type="ARBA" id="ARBA00004496"/>
    </source>
</evidence>
<dbReference type="EMBL" id="DVGZ01000125">
    <property type="protein sequence ID" value="HIR48252.1"/>
    <property type="molecule type" value="Genomic_DNA"/>
</dbReference>
<gene>
    <name evidence="9" type="ORF">IAB89_11475</name>
</gene>
<evidence type="ECO:0000313" key="9">
    <source>
        <dbReference type="EMBL" id="HIR48252.1"/>
    </source>
</evidence>
<keyword evidence="4" id="KW-0132">Cell division</keyword>
<organism evidence="9 10">
    <name type="scientific">Candidatus Caccousia avicola</name>
    <dbReference type="NCBI Taxonomy" id="2840721"/>
    <lineage>
        <taxon>Bacteria</taxon>
        <taxon>Bacillati</taxon>
        <taxon>Bacillota</taxon>
        <taxon>Clostridia</taxon>
        <taxon>Eubacteriales</taxon>
        <taxon>Oscillospiraceae</taxon>
        <taxon>Oscillospiraceae incertae sedis</taxon>
        <taxon>Candidatus Caccousia</taxon>
    </lineage>
</organism>
<dbReference type="Proteomes" id="UP000824242">
    <property type="component" value="Unassembled WGS sequence"/>
</dbReference>
<proteinExistence type="inferred from homology"/>
<keyword evidence="5 7" id="KW-0175">Coiled coil</keyword>
<evidence type="ECO:0000256" key="4">
    <source>
        <dbReference type="ARBA" id="ARBA00022618"/>
    </source>
</evidence>
<comment type="similarity">
    <text evidence="2">Belongs to the DivIVA family.</text>
</comment>
<protein>
    <submittedName>
        <fullName evidence="9">DivIVA domain-containing protein</fullName>
    </submittedName>
</protein>
<dbReference type="GO" id="GO:0005737">
    <property type="term" value="C:cytoplasm"/>
    <property type="evidence" value="ECO:0007669"/>
    <property type="project" value="UniProtKB-SubCell"/>
</dbReference>
<evidence type="ECO:0000256" key="7">
    <source>
        <dbReference type="SAM" id="Coils"/>
    </source>
</evidence>
<dbReference type="PANTHER" id="PTHR35794">
    <property type="entry name" value="CELL DIVISION PROTEIN DIVIVA"/>
    <property type="match status" value="1"/>
</dbReference>
<accession>A0A9D1APA1</accession>